<feature type="transmembrane region" description="Helical" evidence="7">
    <location>
        <begin position="438"/>
        <end position="457"/>
    </location>
</feature>
<keyword evidence="2" id="KW-0813">Transport</keyword>
<dbReference type="Gene3D" id="1.20.1250.20">
    <property type="entry name" value="MFS general substrate transporter like domains"/>
    <property type="match status" value="1"/>
</dbReference>
<evidence type="ECO:0000256" key="2">
    <source>
        <dbReference type="ARBA" id="ARBA00022448"/>
    </source>
</evidence>
<name>A0A8K0R594_9PLEO</name>
<dbReference type="PANTHER" id="PTHR23501">
    <property type="entry name" value="MAJOR FACILITATOR SUPERFAMILY"/>
    <property type="match status" value="1"/>
</dbReference>
<dbReference type="Proteomes" id="UP000813461">
    <property type="component" value="Unassembled WGS sequence"/>
</dbReference>
<evidence type="ECO:0000256" key="3">
    <source>
        <dbReference type="ARBA" id="ARBA00022692"/>
    </source>
</evidence>
<accession>A0A8K0R594</accession>
<gene>
    <name evidence="9" type="ORF">FB567DRAFT_627801</name>
</gene>
<feature type="transmembrane region" description="Helical" evidence="7">
    <location>
        <begin position="400"/>
        <end position="426"/>
    </location>
</feature>
<dbReference type="PROSITE" id="PS50850">
    <property type="entry name" value="MFS"/>
    <property type="match status" value="1"/>
</dbReference>
<dbReference type="SUPFAM" id="SSF103473">
    <property type="entry name" value="MFS general substrate transporter"/>
    <property type="match status" value="1"/>
</dbReference>
<dbReference type="GO" id="GO:0005886">
    <property type="term" value="C:plasma membrane"/>
    <property type="evidence" value="ECO:0007669"/>
    <property type="project" value="TreeGrafter"/>
</dbReference>
<sequence>MELNSKEHHNDTTIEQQEREDMDSVGAESVPAGYYTSPNFLGTLLGIGLGIFTGTSSFALPAGALATINKDIGPDPNYVWIGLVNTLMLAIGYTIVGRVTDLCGRRYFIIGGNAVGVIGTIISATAKSIPILIGGNVLMGLAASTQTSTPALLGELLPMKHRFAITGLFFTIFVLPNTFGAAISHAFVENTAGGWRNLYWLLLATNAASCCLIFVFYHPPTFAMKNSRTKMQAVKDFDYVGFFLFSGGLTTFLLGLSWGGQVYPWDSARVIACLVVGGVVIVAFVLYECYMPLKDPLVPMRLFRNYGWVVTVLVLGIGPTIFYGFAIVWPQMVFGLYTTDVKYGSLLSVIPTVAFTGGTCCSAFVRYIRKQRIQIIVCASIGAPLVAACACMTVDNRDTIIGLMFTGCFFLGYIEGAGVTATAVSLEDQADIGVGSGVAATLRGVFATFGAAIYVLVLRTRLTTTIPQQVPPALIRAGLPVSSIPAFIAAFQTGEFAKIPGVSASIIQAGTLAYDQAQVLAYRTVFLTTLAFSGPILILSFFWPDLDKKMTNHTAAFLHTRKDKADLERNHVYEKERAETIENTRDTEHV</sequence>
<evidence type="ECO:0000313" key="9">
    <source>
        <dbReference type="EMBL" id="KAH7088006.1"/>
    </source>
</evidence>
<evidence type="ECO:0000256" key="7">
    <source>
        <dbReference type="SAM" id="Phobius"/>
    </source>
</evidence>
<dbReference type="AlphaFoldDB" id="A0A8K0R594"/>
<organism evidence="9 10">
    <name type="scientific">Paraphoma chrysanthemicola</name>
    <dbReference type="NCBI Taxonomy" id="798071"/>
    <lineage>
        <taxon>Eukaryota</taxon>
        <taxon>Fungi</taxon>
        <taxon>Dikarya</taxon>
        <taxon>Ascomycota</taxon>
        <taxon>Pezizomycotina</taxon>
        <taxon>Dothideomycetes</taxon>
        <taxon>Pleosporomycetidae</taxon>
        <taxon>Pleosporales</taxon>
        <taxon>Pleosporineae</taxon>
        <taxon>Phaeosphaeriaceae</taxon>
        <taxon>Paraphoma</taxon>
    </lineage>
</organism>
<keyword evidence="3 7" id="KW-0812">Transmembrane</keyword>
<evidence type="ECO:0000256" key="1">
    <source>
        <dbReference type="ARBA" id="ARBA00004141"/>
    </source>
</evidence>
<evidence type="ECO:0000256" key="4">
    <source>
        <dbReference type="ARBA" id="ARBA00022989"/>
    </source>
</evidence>
<feature type="transmembrane region" description="Helical" evidence="7">
    <location>
        <begin position="199"/>
        <end position="217"/>
    </location>
</feature>
<feature type="transmembrane region" description="Helical" evidence="7">
    <location>
        <begin position="108"/>
        <end position="126"/>
    </location>
</feature>
<feature type="transmembrane region" description="Helical" evidence="7">
    <location>
        <begin position="268"/>
        <end position="287"/>
    </location>
</feature>
<feature type="compositionally biased region" description="Basic and acidic residues" evidence="6">
    <location>
        <begin position="1"/>
        <end position="19"/>
    </location>
</feature>
<feature type="transmembrane region" description="Helical" evidence="7">
    <location>
        <begin position="349"/>
        <end position="368"/>
    </location>
</feature>
<dbReference type="CDD" id="cd06179">
    <property type="entry name" value="MFS_TRI12_like"/>
    <property type="match status" value="1"/>
</dbReference>
<feature type="transmembrane region" description="Helical" evidence="7">
    <location>
        <begin position="165"/>
        <end position="187"/>
    </location>
</feature>
<feature type="transmembrane region" description="Helical" evidence="7">
    <location>
        <begin position="44"/>
        <end position="66"/>
    </location>
</feature>
<feature type="transmembrane region" description="Helical" evidence="7">
    <location>
        <begin position="237"/>
        <end position="256"/>
    </location>
</feature>
<keyword evidence="4 7" id="KW-1133">Transmembrane helix</keyword>
<evidence type="ECO:0000256" key="6">
    <source>
        <dbReference type="SAM" id="MobiDB-lite"/>
    </source>
</evidence>
<dbReference type="EMBL" id="JAGMVJ010000008">
    <property type="protein sequence ID" value="KAH7088006.1"/>
    <property type="molecule type" value="Genomic_DNA"/>
</dbReference>
<feature type="transmembrane region" description="Helical" evidence="7">
    <location>
        <begin position="520"/>
        <end position="543"/>
    </location>
</feature>
<comment type="subcellular location">
    <subcellularLocation>
        <location evidence="1">Membrane</location>
        <topology evidence="1">Multi-pass membrane protein</topology>
    </subcellularLocation>
</comment>
<dbReference type="InterPro" id="IPR010573">
    <property type="entry name" value="MFS_Str1/Tri12-like"/>
</dbReference>
<keyword evidence="5 7" id="KW-0472">Membrane</keyword>
<evidence type="ECO:0000313" key="10">
    <source>
        <dbReference type="Proteomes" id="UP000813461"/>
    </source>
</evidence>
<evidence type="ECO:0000256" key="5">
    <source>
        <dbReference type="ARBA" id="ARBA00023136"/>
    </source>
</evidence>
<feature type="region of interest" description="Disordered" evidence="6">
    <location>
        <begin position="1"/>
        <end position="25"/>
    </location>
</feature>
<feature type="transmembrane region" description="Helical" evidence="7">
    <location>
        <begin position="308"/>
        <end position="329"/>
    </location>
</feature>
<comment type="caution">
    <text evidence="9">The sequence shown here is derived from an EMBL/GenBank/DDBJ whole genome shotgun (WGS) entry which is preliminary data.</text>
</comment>
<proteinExistence type="predicted"/>
<dbReference type="OrthoDB" id="4161376at2759"/>
<dbReference type="InterPro" id="IPR053791">
    <property type="entry name" value="MFS_Tri12-like"/>
</dbReference>
<dbReference type="Pfam" id="PF06609">
    <property type="entry name" value="TRI12"/>
    <property type="match status" value="1"/>
</dbReference>
<feature type="transmembrane region" description="Helical" evidence="7">
    <location>
        <begin position="132"/>
        <end position="153"/>
    </location>
</feature>
<dbReference type="GO" id="GO:0022857">
    <property type="term" value="F:transmembrane transporter activity"/>
    <property type="evidence" value="ECO:0007669"/>
    <property type="project" value="InterPro"/>
</dbReference>
<evidence type="ECO:0000259" key="8">
    <source>
        <dbReference type="PROSITE" id="PS50850"/>
    </source>
</evidence>
<reference evidence="9" key="1">
    <citation type="journal article" date="2021" name="Nat. Commun.">
        <title>Genetic determinants of endophytism in the Arabidopsis root mycobiome.</title>
        <authorList>
            <person name="Mesny F."/>
            <person name="Miyauchi S."/>
            <person name="Thiergart T."/>
            <person name="Pickel B."/>
            <person name="Atanasova L."/>
            <person name="Karlsson M."/>
            <person name="Huettel B."/>
            <person name="Barry K.W."/>
            <person name="Haridas S."/>
            <person name="Chen C."/>
            <person name="Bauer D."/>
            <person name="Andreopoulos W."/>
            <person name="Pangilinan J."/>
            <person name="LaButti K."/>
            <person name="Riley R."/>
            <person name="Lipzen A."/>
            <person name="Clum A."/>
            <person name="Drula E."/>
            <person name="Henrissat B."/>
            <person name="Kohler A."/>
            <person name="Grigoriev I.V."/>
            <person name="Martin F.M."/>
            <person name="Hacquard S."/>
        </authorList>
    </citation>
    <scope>NUCLEOTIDE SEQUENCE</scope>
    <source>
        <strain evidence="9">MPI-SDFR-AT-0120</strain>
    </source>
</reference>
<dbReference type="InterPro" id="IPR036259">
    <property type="entry name" value="MFS_trans_sf"/>
</dbReference>
<feature type="domain" description="Major facilitator superfamily (MFS) profile" evidence="8">
    <location>
        <begin position="43"/>
        <end position="548"/>
    </location>
</feature>
<dbReference type="PANTHER" id="PTHR23501:SF109">
    <property type="entry name" value="MAJOR FACILITATOR SUPERFAMILY (MFS) PROFILE DOMAIN-CONTAINING PROTEIN-RELATED"/>
    <property type="match status" value="1"/>
</dbReference>
<dbReference type="InterPro" id="IPR020846">
    <property type="entry name" value="MFS_dom"/>
</dbReference>
<feature type="transmembrane region" description="Helical" evidence="7">
    <location>
        <begin position="78"/>
        <end position="96"/>
    </location>
</feature>
<protein>
    <submittedName>
        <fullName evidence="9">Fungal trichothecene efflux pump</fullName>
    </submittedName>
</protein>
<keyword evidence="10" id="KW-1185">Reference proteome</keyword>